<evidence type="ECO:0000256" key="7">
    <source>
        <dbReference type="RuleBase" id="RU362065"/>
    </source>
</evidence>
<keyword evidence="11" id="KW-0282">Flagellum</keyword>
<sequence>MGGLLTALNAGKTSLSANQKSIEIVGNNIANVNTPGYSRQRAELTQIPAVNWGDFFIGQGVTVTDVQRDYDVFINRQLQEKNIDYGEELGKSNSLAELERIFSISEDNLASEIDRFFDAWQQLAANPSGLVERDTVIQRGQLLGDAFKNTYDELENVRQNINTSVLSKVDTINEQLQQIAELNDRIRQVETSGQTANAARDQRDLLIQDLSQTLGVQTYTDSQGMLAVQLPGGLPLVQGGQAMQLEAVMNGSDVNLQVNIAGSTQDIGLDQLGGEMKGLFYMRDEFIAGLRDDLDTLATEIANSVNQVHQSGTGLDGSTGLNFFLDPATLSSIEHPSRNLTVVLTDANQLAAGGPTDPPGTPAAPGDNTNALAMAALEREGLAGLNGDTYDAYFSKMVSSVGIEASRNDLALGGAEDALVQLQNLRDGYSGVSLDEEMIDLVQYQRGFESSAKFLSTIDEMMDSLLQLKR</sequence>
<evidence type="ECO:0000256" key="2">
    <source>
        <dbReference type="ARBA" id="ARBA00004613"/>
    </source>
</evidence>
<dbReference type="InterPro" id="IPR053927">
    <property type="entry name" value="FlgK_helical"/>
</dbReference>
<organism evidence="11 12">
    <name type="scientific">Desulfolithobacter dissulfuricans</name>
    <dbReference type="NCBI Taxonomy" id="2795293"/>
    <lineage>
        <taxon>Bacteria</taxon>
        <taxon>Pseudomonadati</taxon>
        <taxon>Thermodesulfobacteriota</taxon>
        <taxon>Desulfobulbia</taxon>
        <taxon>Desulfobulbales</taxon>
        <taxon>Desulfobulbaceae</taxon>
        <taxon>Desulfolithobacter</taxon>
    </lineage>
</organism>
<feature type="domain" description="Flagellar hook-associated protein FlgK helical" evidence="10">
    <location>
        <begin position="95"/>
        <end position="324"/>
    </location>
</feature>
<dbReference type="Pfam" id="PF22638">
    <property type="entry name" value="FlgK_D1"/>
    <property type="match status" value="1"/>
</dbReference>
<accession>A0A915TYW7</accession>
<keyword evidence="11" id="KW-0969">Cilium</keyword>
<dbReference type="InterPro" id="IPR001444">
    <property type="entry name" value="Flag_bb_rod_N"/>
</dbReference>
<dbReference type="NCBIfam" id="TIGR02492">
    <property type="entry name" value="flgK_ends"/>
    <property type="match status" value="1"/>
</dbReference>
<dbReference type="InterPro" id="IPR002371">
    <property type="entry name" value="FlgK"/>
</dbReference>
<protein>
    <recommendedName>
        <fullName evidence="4 7">Flagellar hook-associated protein 1</fullName>
        <shortName evidence="7">HAP1</shortName>
    </recommendedName>
</protein>
<evidence type="ECO:0000313" key="12">
    <source>
        <dbReference type="Proteomes" id="UP001063350"/>
    </source>
</evidence>
<evidence type="ECO:0000256" key="6">
    <source>
        <dbReference type="ARBA" id="ARBA00023143"/>
    </source>
</evidence>
<dbReference type="InterPro" id="IPR010930">
    <property type="entry name" value="Flg_bb/hook_C_dom"/>
</dbReference>
<dbReference type="AlphaFoldDB" id="A0A915TYW7"/>
<dbReference type="PANTHER" id="PTHR30033:SF1">
    <property type="entry name" value="FLAGELLAR HOOK-ASSOCIATED PROTEIN 1"/>
    <property type="match status" value="1"/>
</dbReference>
<evidence type="ECO:0000259" key="9">
    <source>
        <dbReference type="Pfam" id="PF06429"/>
    </source>
</evidence>
<dbReference type="SUPFAM" id="SSF64518">
    <property type="entry name" value="Phase 1 flagellin"/>
    <property type="match status" value="1"/>
</dbReference>
<dbReference type="Pfam" id="PF00460">
    <property type="entry name" value="Flg_bb_rod"/>
    <property type="match status" value="1"/>
</dbReference>
<comment type="similarity">
    <text evidence="3 7">Belongs to the flagella basal body rod proteins family.</text>
</comment>
<dbReference type="GO" id="GO:0009424">
    <property type="term" value="C:bacterial-type flagellum hook"/>
    <property type="evidence" value="ECO:0007669"/>
    <property type="project" value="UniProtKB-UniRule"/>
</dbReference>
<comment type="subcellular location">
    <subcellularLocation>
        <location evidence="1 7">Bacterial flagellum</location>
    </subcellularLocation>
    <subcellularLocation>
        <location evidence="2 7">Secreted</location>
    </subcellularLocation>
</comment>
<evidence type="ECO:0000259" key="10">
    <source>
        <dbReference type="Pfam" id="PF22638"/>
    </source>
</evidence>
<reference evidence="11" key="1">
    <citation type="submission" date="2020-12" db="EMBL/GenBank/DDBJ databases">
        <title>Desulfobium dissulfuricans gen. nov., sp. nov., a novel mesophilic, sulfate-reducing bacterium isolated from a deep-sea hydrothermal vent.</title>
        <authorList>
            <person name="Hashimoto Y."/>
            <person name="Tame A."/>
            <person name="Sawayama S."/>
            <person name="Miyazaki J."/>
            <person name="Takai K."/>
            <person name="Nakagawa S."/>
        </authorList>
    </citation>
    <scope>NUCLEOTIDE SEQUENCE</scope>
    <source>
        <strain evidence="11">GF1</strain>
    </source>
</reference>
<evidence type="ECO:0000256" key="5">
    <source>
        <dbReference type="ARBA" id="ARBA00022525"/>
    </source>
</evidence>
<dbReference type="RefSeq" id="WP_267928419.1">
    <property type="nucleotide sequence ID" value="NZ_AP024233.1"/>
</dbReference>
<evidence type="ECO:0000256" key="3">
    <source>
        <dbReference type="ARBA" id="ARBA00009677"/>
    </source>
</evidence>
<evidence type="ECO:0000313" key="11">
    <source>
        <dbReference type="EMBL" id="BCO08513.1"/>
    </source>
</evidence>
<keyword evidence="11" id="KW-0966">Cell projection</keyword>
<feature type="domain" description="Flagellar basal-body/hook protein C-terminal" evidence="9">
    <location>
        <begin position="430"/>
        <end position="468"/>
    </location>
</feature>
<dbReference type="PRINTS" id="PR01005">
    <property type="entry name" value="FLGHOOKAP1"/>
</dbReference>
<dbReference type="GO" id="GO:0005576">
    <property type="term" value="C:extracellular region"/>
    <property type="evidence" value="ECO:0007669"/>
    <property type="project" value="UniProtKB-SubCell"/>
</dbReference>
<feature type="domain" description="Flagellar basal body rod protein N-terminal" evidence="8">
    <location>
        <begin position="8"/>
        <end position="37"/>
    </location>
</feature>
<proteinExistence type="inferred from homology"/>
<dbReference type="Proteomes" id="UP001063350">
    <property type="component" value="Chromosome"/>
</dbReference>
<dbReference type="EMBL" id="AP024233">
    <property type="protein sequence ID" value="BCO08513.1"/>
    <property type="molecule type" value="Genomic_DNA"/>
</dbReference>
<dbReference type="Pfam" id="PF06429">
    <property type="entry name" value="Flg_bbr_C"/>
    <property type="match status" value="1"/>
</dbReference>
<dbReference type="GO" id="GO:0005198">
    <property type="term" value="F:structural molecule activity"/>
    <property type="evidence" value="ECO:0007669"/>
    <property type="project" value="UniProtKB-UniRule"/>
</dbReference>
<evidence type="ECO:0000256" key="1">
    <source>
        <dbReference type="ARBA" id="ARBA00004365"/>
    </source>
</evidence>
<keyword evidence="12" id="KW-1185">Reference proteome</keyword>
<dbReference type="PANTHER" id="PTHR30033">
    <property type="entry name" value="FLAGELLAR HOOK-ASSOCIATED PROTEIN 1"/>
    <property type="match status" value="1"/>
</dbReference>
<keyword evidence="6 7" id="KW-0975">Bacterial flagellum</keyword>
<gene>
    <name evidence="7 11" type="primary">flgK</name>
    <name evidence="11" type="ORF">GF1_08890</name>
</gene>
<evidence type="ECO:0000256" key="4">
    <source>
        <dbReference type="ARBA" id="ARBA00016244"/>
    </source>
</evidence>
<keyword evidence="5 7" id="KW-0964">Secreted</keyword>
<dbReference type="GO" id="GO:0044780">
    <property type="term" value="P:bacterial-type flagellum assembly"/>
    <property type="evidence" value="ECO:0007669"/>
    <property type="project" value="InterPro"/>
</dbReference>
<dbReference type="KEGG" id="ddu:GF1_08890"/>
<evidence type="ECO:0000259" key="8">
    <source>
        <dbReference type="Pfam" id="PF00460"/>
    </source>
</evidence>
<name>A0A915TYW7_9BACT</name>